<organism evidence="1 2">
    <name type="scientific">Sorangium atrum</name>
    <dbReference type="NCBI Taxonomy" id="2995308"/>
    <lineage>
        <taxon>Bacteria</taxon>
        <taxon>Pseudomonadati</taxon>
        <taxon>Myxococcota</taxon>
        <taxon>Polyangia</taxon>
        <taxon>Polyangiales</taxon>
        <taxon>Polyangiaceae</taxon>
        <taxon>Sorangium</taxon>
    </lineage>
</organism>
<dbReference type="PROSITE" id="PS51257">
    <property type="entry name" value="PROKAR_LIPOPROTEIN"/>
    <property type="match status" value="1"/>
</dbReference>
<dbReference type="Proteomes" id="UP001217485">
    <property type="component" value="Unassembled WGS sequence"/>
</dbReference>
<proteinExistence type="predicted"/>
<sequence length="42" mass="4234">MASFERGCVVILLFGAVLSGCGGEDDPALAEVSEALFASPFG</sequence>
<evidence type="ECO:0000313" key="2">
    <source>
        <dbReference type="Proteomes" id="UP001217485"/>
    </source>
</evidence>
<protein>
    <submittedName>
        <fullName evidence="1">Uncharacterized protein</fullName>
    </submittedName>
</protein>
<dbReference type="EMBL" id="JAQNDK010000007">
    <property type="protein sequence ID" value="MDC0685747.1"/>
    <property type="molecule type" value="Genomic_DNA"/>
</dbReference>
<gene>
    <name evidence="1" type="ORF">POL72_49040</name>
</gene>
<keyword evidence="2" id="KW-1185">Reference proteome</keyword>
<accession>A0ABT5CKY9</accession>
<dbReference type="RefSeq" id="WP_272104213.1">
    <property type="nucleotide sequence ID" value="NZ_JAQNDK010000007.1"/>
</dbReference>
<name>A0ABT5CKY9_9BACT</name>
<reference evidence="1 2" key="1">
    <citation type="submission" date="2023-01" db="EMBL/GenBank/DDBJ databases">
        <title>Minimal conservation of predation-associated metabolite biosynthetic gene clusters underscores biosynthetic potential of Myxococcota including descriptions for ten novel species: Archangium lansinium sp. nov., Myxococcus landrumus sp. nov., Nannocystis bai.</title>
        <authorList>
            <person name="Ahearne A."/>
            <person name="Stevens C."/>
            <person name="Dowd S."/>
        </authorList>
    </citation>
    <scope>NUCLEOTIDE SEQUENCE [LARGE SCALE GENOMIC DNA]</scope>
    <source>
        <strain evidence="1 2">WIWO2</strain>
    </source>
</reference>
<comment type="caution">
    <text evidence="1">The sequence shown here is derived from an EMBL/GenBank/DDBJ whole genome shotgun (WGS) entry which is preliminary data.</text>
</comment>
<evidence type="ECO:0000313" key="1">
    <source>
        <dbReference type="EMBL" id="MDC0685747.1"/>
    </source>
</evidence>